<evidence type="ECO:0000313" key="1">
    <source>
        <dbReference type="EMBL" id="KFB42047.1"/>
    </source>
</evidence>
<proteinExistence type="predicted"/>
<gene>
    <name evidence="1" type="ORF">ZHAS_00009629</name>
</gene>
<keyword evidence="3" id="KW-1185">Reference proteome</keyword>
<protein>
    <submittedName>
        <fullName evidence="1 2">Nonstructural polyprotein</fullName>
    </submittedName>
</protein>
<dbReference type="EMBL" id="KE525157">
    <property type="protein sequence ID" value="KFB42047.1"/>
    <property type="molecule type" value="Genomic_DNA"/>
</dbReference>
<organism evidence="1">
    <name type="scientific">Anopheles sinensis</name>
    <name type="common">Mosquito</name>
    <dbReference type="NCBI Taxonomy" id="74873"/>
    <lineage>
        <taxon>Eukaryota</taxon>
        <taxon>Metazoa</taxon>
        <taxon>Ecdysozoa</taxon>
        <taxon>Arthropoda</taxon>
        <taxon>Hexapoda</taxon>
        <taxon>Insecta</taxon>
        <taxon>Pterygota</taxon>
        <taxon>Neoptera</taxon>
        <taxon>Endopterygota</taxon>
        <taxon>Diptera</taxon>
        <taxon>Nematocera</taxon>
        <taxon>Culicoidea</taxon>
        <taxon>Culicidae</taxon>
        <taxon>Anophelinae</taxon>
        <taxon>Anopheles</taxon>
    </lineage>
</organism>
<reference evidence="1 3" key="1">
    <citation type="journal article" date="2014" name="BMC Genomics">
        <title>Genome sequence of Anopheles sinensis provides insight into genetics basis of mosquito competence for malaria parasites.</title>
        <authorList>
            <person name="Zhou D."/>
            <person name="Zhang D."/>
            <person name="Ding G."/>
            <person name="Shi L."/>
            <person name="Hou Q."/>
            <person name="Ye Y."/>
            <person name="Xu Y."/>
            <person name="Zhou H."/>
            <person name="Xiong C."/>
            <person name="Li S."/>
            <person name="Yu J."/>
            <person name="Hong S."/>
            <person name="Yu X."/>
            <person name="Zou P."/>
            <person name="Chen C."/>
            <person name="Chang X."/>
            <person name="Wang W."/>
            <person name="Lv Y."/>
            <person name="Sun Y."/>
            <person name="Ma L."/>
            <person name="Shen B."/>
            <person name="Zhu C."/>
        </authorList>
    </citation>
    <scope>NUCLEOTIDE SEQUENCE [LARGE SCALE GENOMIC DNA]</scope>
</reference>
<evidence type="ECO:0000313" key="2">
    <source>
        <dbReference type="EnsemblMetazoa" id="ASIC009629-PA"/>
    </source>
</evidence>
<evidence type="ECO:0000313" key="3">
    <source>
        <dbReference type="Proteomes" id="UP000030765"/>
    </source>
</evidence>
<dbReference type="AlphaFoldDB" id="A0A084VVQ3"/>
<sequence length="88" mass="9744">MAGTFQTPVEENFSVQRPYLTVPYLDDKLFSAHRHLVPVVAVRLRLPSVVAISTGSISSPTNKPTGTGCTQLWELHHVFPGRVGRARF</sequence>
<dbReference type="EnsemblMetazoa" id="ASIC009629-RA">
    <property type="protein sequence ID" value="ASIC009629-PA"/>
    <property type="gene ID" value="ASIC009629"/>
</dbReference>
<dbReference type="VEuPathDB" id="VectorBase:ASIC009629"/>
<name>A0A084VVQ3_ANOSI</name>
<dbReference type="Proteomes" id="UP000030765">
    <property type="component" value="Unassembled WGS sequence"/>
</dbReference>
<dbReference type="EMBL" id="ATLV01017210">
    <property type="status" value="NOT_ANNOTATED_CDS"/>
    <property type="molecule type" value="Genomic_DNA"/>
</dbReference>
<reference evidence="2" key="2">
    <citation type="submission" date="2020-05" db="UniProtKB">
        <authorList>
            <consortium name="EnsemblMetazoa"/>
        </authorList>
    </citation>
    <scope>IDENTIFICATION</scope>
</reference>
<accession>A0A084VVQ3</accession>